<feature type="transmembrane region" description="Helical" evidence="9">
    <location>
        <begin position="266"/>
        <end position="283"/>
    </location>
</feature>
<comment type="similarity">
    <text evidence="3 9">Belongs to the UbiA prenyltransferase family.</text>
</comment>
<dbReference type="GO" id="GO:0008412">
    <property type="term" value="F:4-hydroxybenzoate polyprenyltransferase activity"/>
    <property type="evidence" value="ECO:0007669"/>
    <property type="project" value="UniProtKB-EC"/>
</dbReference>
<comment type="pathway">
    <text evidence="9">Cofactor biosynthesis; ubiquinone biosynthesis.</text>
</comment>
<protein>
    <recommendedName>
        <fullName evidence="9">4-hydroxybenzoate polyprenyltransferase, mitochondrial</fullName>
        <shortName evidence="9">4-HB polyprenyltransferase</shortName>
        <ecNumber evidence="9">2.5.1.39</ecNumber>
    </recommendedName>
    <alternativeName>
        <fullName evidence="9">Para-hydroxybenzoate--polyprenyltransferase</fullName>
        <shortName evidence="9">PHB:PPT</shortName>
        <shortName evidence="9">PHB:polyprenyltransferase</shortName>
    </alternativeName>
</protein>
<feature type="transmembrane region" description="Helical" evidence="9">
    <location>
        <begin position="289"/>
        <end position="310"/>
    </location>
</feature>
<name>A0AAD3SHV3_NEPGR</name>
<gene>
    <name evidence="11" type="ORF">Nepgr_012750</name>
</gene>
<dbReference type="Gene3D" id="1.10.357.140">
    <property type="entry name" value="UbiA prenyltransferase"/>
    <property type="match status" value="1"/>
</dbReference>
<accession>A0AAD3SHV3</accession>
<dbReference type="GO" id="GO:0005743">
    <property type="term" value="C:mitochondrial inner membrane"/>
    <property type="evidence" value="ECO:0007669"/>
    <property type="project" value="UniProtKB-SubCell"/>
</dbReference>
<feature type="transmembrane region" description="Helical" evidence="9">
    <location>
        <begin position="362"/>
        <end position="383"/>
    </location>
</feature>
<comment type="catalytic activity">
    <reaction evidence="9">
        <text>an all-trans-polyprenyl diphosphate + 4-hydroxybenzoate = a 4-hydroxy-3-(all-trans-polyprenyl)benzoate + diphosphate</text>
        <dbReference type="Rhea" id="RHEA:44504"/>
        <dbReference type="Rhea" id="RHEA-COMP:9514"/>
        <dbReference type="Rhea" id="RHEA-COMP:9564"/>
        <dbReference type="ChEBI" id="CHEBI:17879"/>
        <dbReference type="ChEBI" id="CHEBI:33019"/>
        <dbReference type="ChEBI" id="CHEBI:58914"/>
        <dbReference type="ChEBI" id="CHEBI:78396"/>
        <dbReference type="EC" id="2.5.1.39"/>
    </reaction>
</comment>
<evidence type="ECO:0000256" key="2">
    <source>
        <dbReference type="ARBA" id="ARBA00004141"/>
    </source>
</evidence>
<keyword evidence="9" id="KW-0414">Isoprene biosynthesis</keyword>
<keyword evidence="7 9" id="KW-0472">Membrane</keyword>
<dbReference type="HAMAP" id="MF_01635">
    <property type="entry name" value="UbiA"/>
    <property type="match status" value="1"/>
</dbReference>
<dbReference type="NCBIfam" id="TIGR01474">
    <property type="entry name" value="ubiA_proteo"/>
    <property type="match status" value="1"/>
</dbReference>
<evidence type="ECO:0000256" key="6">
    <source>
        <dbReference type="ARBA" id="ARBA00022989"/>
    </source>
</evidence>
<dbReference type="EC" id="2.5.1.39" evidence="9"/>
<dbReference type="AlphaFoldDB" id="A0AAD3SHV3"/>
<evidence type="ECO:0000313" key="12">
    <source>
        <dbReference type="Proteomes" id="UP001279734"/>
    </source>
</evidence>
<dbReference type="GO" id="GO:0006744">
    <property type="term" value="P:ubiquinone biosynthetic process"/>
    <property type="evidence" value="ECO:0007669"/>
    <property type="project" value="UniProtKB-UniRule"/>
</dbReference>
<evidence type="ECO:0000256" key="4">
    <source>
        <dbReference type="ARBA" id="ARBA00022679"/>
    </source>
</evidence>
<dbReference type="Pfam" id="PF01040">
    <property type="entry name" value="UbiA"/>
    <property type="match status" value="1"/>
</dbReference>
<evidence type="ECO:0000256" key="9">
    <source>
        <dbReference type="HAMAP-Rule" id="MF_03189"/>
    </source>
</evidence>
<dbReference type="GO" id="GO:0008299">
    <property type="term" value="P:isoprenoid biosynthetic process"/>
    <property type="evidence" value="ECO:0007669"/>
    <property type="project" value="UniProtKB-UniRule"/>
</dbReference>
<dbReference type="PANTHER" id="PTHR11048:SF28">
    <property type="entry name" value="4-HYDROXYBENZOATE POLYPRENYLTRANSFERASE, MITOCHONDRIAL"/>
    <property type="match status" value="1"/>
</dbReference>
<dbReference type="Proteomes" id="UP001279734">
    <property type="component" value="Unassembled WGS sequence"/>
</dbReference>
<keyword evidence="4 9" id="KW-0808">Transferase</keyword>
<dbReference type="InterPro" id="IPR006370">
    <property type="entry name" value="HB_polyprenyltransferase-like"/>
</dbReference>
<dbReference type="PANTHER" id="PTHR11048">
    <property type="entry name" value="PRENYLTRANSFERASES"/>
    <property type="match status" value="1"/>
</dbReference>
<feature type="transmembrane region" description="Helical" evidence="9">
    <location>
        <begin position="143"/>
        <end position="160"/>
    </location>
</feature>
<feature type="transmembrane region" description="Helical" evidence="9">
    <location>
        <begin position="212"/>
        <end position="233"/>
    </location>
</feature>
<sequence>MAALLRRISRSCRRFPVSSLSLSSETLPPLPHFKSPNPEISSIFLCPCPARDRGFSNFNFEYPFQNSTLRPPYSLTSRHSAYISTSTGVADRLSGGCNDNGGRDDGSGGGGGESKREELTWIDLYLPERARPYARLARLDKPIGAWLLAWPCMWSITLAANPGTLPDIKMLTLFGCGAVLLRGAGCTINDLLDRDIDIKVERTKLRPVASGLLTPFQGISFLGLQLLLGLGILLQLNNYSRILGASSLLLVFSYPLMKRLTFWPQAYLGLTFNWGALLGWSAVRGSLDTAIVFPLYISGVFWTLVYDTIYAHQDKEDDLKVGVKSTALRFGDSTKQWLTGFGVACISSLTLCGFNADIGLPYYALLAAASGQLAWQIYAVDLSNRADCNRKFMSNKWFVACFLNLYSAVCSVNAVCLPNTSQVSFVQPIKGCPIFNMLTIKFSMAADFIQLYAFSEHSQSSYKFNLVIDSTDRLGMTKR</sequence>
<comment type="caution">
    <text evidence="11">The sequence shown here is derived from an EMBL/GenBank/DDBJ whole genome shotgun (WGS) entry which is preliminary data.</text>
</comment>
<keyword evidence="9" id="KW-0831">Ubiquinone biosynthesis</keyword>
<keyword evidence="5 9" id="KW-0812">Transmembrane</keyword>
<comment type="function">
    <text evidence="9">Catalyzes the prenylation of para-hydroxybenzoate (PHB) with an all-trans polyprenyl group. Mediates the second step in the final reaction sequence of coenzyme Q (CoQ) biosynthesis, which is the condensation of the polyisoprenoid side chain with PHB, generating the first membrane-bound Q intermediate.</text>
</comment>
<comment type="subcellular location">
    <subcellularLocation>
        <location evidence="2">Membrane</location>
        <topology evidence="2">Multi-pass membrane protein</topology>
    </subcellularLocation>
    <subcellularLocation>
        <location evidence="9">Mitochondrion inner membrane</location>
        <topology evidence="9">Multi-pass membrane protein</topology>
        <orientation evidence="9">Matrix side</orientation>
    </subcellularLocation>
</comment>
<dbReference type="Gene3D" id="1.20.120.1780">
    <property type="entry name" value="UbiA prenyltransferase"/>
    <property type="match status" value="1"/>
</dbReference>
<feature type="transmembrane region" description="Helical" evidence="9">
    <location>
        <begin position="172"/>
        <end position="192"/>
    </location>
</feature>
<dbReference type="FunFam" id="1.10.357.140:FF:000003">
    <property type="entry name" value="4-hydroxybenzoate polyprenyltransferase, mitochondrial"/>
    <property type="match status" value="1"/>
</dbReference>
<keyword evidence="9" id="KW-0496">Mitochondrion</keyword>
<keyword evidence="12" id="KW-1185">Reference proteome</keyword>
<dbReference type="PROSITE" id="PS00943">
    <property type="entry name" value="UBIA"/>
    <property type="match status" value="1"/>
</dbReference>
<dbReference type="FunFam" id="1.20.120.1780:FF:000001">
    <property type="entry name" value="4-hydroxybenzoate octaprenyltransferase"/>
    <property type="match status" value="1"/>
</dbReference>
<keyword evidence="9" id="KW-0999">Mitochondrion inner membrane</keyword>
<feature type="region of interest" description="Disordered" evidence="10">
    <location>
        <begin position="93"/>
        <end position="115"/>
    </location>
</feature>
<dbReference type="GO" id="GO:0102930">
    <property type="term" value="F:4-hydroxybenzoate geranyltransferase activity"/>
    <property type="evidence" value="ECO:0007669"/>
    <property type="project" value="UniProtKB-EC"/>
</dbReference>
<dbReference type="InterPro" id="IPR039653">
    <property type="entry name" value="Prenyltransferase"/>
</dbReference>
<evidence type="ECO:0000256" key="3">
    <source>
        <dbReference type="ARBA" id="ARBA00005985"/>
    </source>
</evidence>
<evidence type="ECO:0000256" key="5">
    <source>
        <dbReference type="ARBA" id="ARBA00022692"/>
    </source>
</evidence>
<evidence type="ECO:0000313" key="11">
    <source>
        <dbReference type="EMBL" id="GMH10909.1"/>
    </source>
</evidence>
<evidence type="ECO:0000256" key="8">
    <source>
        <dbReference type="ARBA" id="ARBA00050283"/>
    </source>
</evidence>
<evidence type="ECO:0000256" key="7">
    <source>
        <dbReference type="ARBA" id="ARBA00023136"/>
    </source>
</evidence>
<reference evidence="11" key="1">
    <citation type="submission" date="2023-05" db="EMBL/GenBank/DDBJ databases">
        <title>Nepenthes gracilis genome sequencing.</title>
        <authorList>
            <person name="Fukushima K."/>
        </authorList>
    </citation>
    <scope>NUCLEOTIDE SEQUENCE</scope>
    <source>
        <strain evidence="11">SING2019-196</strain>
    </source>
</reference>
<proteinExistence type="inferred from homology"/>
<dbReference type="InterPro" id="IPR000537">
    <property type="entry name" value="UbiA_prenyltransferase"/>
</dbReference>
<dbReference type="EMBL" id="BSYO01000010">
    <property type="protein sequence ID" value="GMH10909.1"/>
    <property type="molecule type" value="Genomic_DNA"/>
</dbReference>
<evidence type="ECO:0000256" key="10">
    <source>
        <dbReference type="SAM" id="MobiDB-lite"/>
    </source>
</evidence>
<dbReference type="InterPro" id="IPR044878">
    <property type="entry name" value="UbiA_sf"/>
</dbReference>
<comment type="catalytic activity">
    <reaction evidence="8">
        <text>4-hydroxybenzoate + (2E)-geranyl diphosphate = 3-geranyl-4-hydroxybenzoate + diphosphate</text>
        <dbReference type="Rhea" id="RHEA:27854"/>
        <dbReference type="ChEBI" id="CHEBI:17879"/>
        <dbReference type="ChEBI" id="CHEBI:33019"/>
        <dbReference type="ChEBI" id="CHEBI:58057"/>
        <dbReference type="ChEBI" id="CHEBI:60878"/>
        <dbReference type="EC" id="2.5.1.93"/>
    </reaction>
</comment>
<organism evidence="11 12">
    <name type="scientific">Nepenthes gracilis</name>
    <name type="common">Slender pitcher plant</name>
    <dbReference type="NCBI Taxonomy" id="150966"/>
    <lineage>
        <taxon>Eukaryota</taxon>
        <taxon>Viridiplantae</taxon>
        <taxon>Streptophyta</taxon>
        <taxon>Embryophyta</taxon>
        <taxon>Tracheophyta</taxon>
        <taxon>Spermatophyta</taxon>
        <taxon>Magnoliopsida</taxon>
        <taxon>eudicotyledons</taxon>
        <taxon>Gunneridae</taxon>
        <taxon>Pentapetalae</taxon>
        <taxon>Caryophyllales</taxon>
        <taxon>Nepenthaceae</taxon>
        <taxon>Nepenthes</taxon>
    </lineage>
</organism>
<dbReference type="CDD" id="cd13959">
    <property type="entry name" value="PT_UbiA_COQ2"/>
    <property type="match status" value="1"/>
</dbReference>
<keyword evidence="6 9" id="KW-1133">Transmembrane helix</keyword>
<dbReference type="InterPro" id="IPR030470">
    <property type="entry name" value="UbiA_prenylTrfase_CS"/>
</dbReference>
<comment type="cofactor">
    <cofactor evidence="1 9">
        <name>Mg(2+)</name>
        <dbReference type="ChEBI" id="CHEBI:18420"/>
    </cofactor>
</comment>
<evidence type="ECO:0000256" key="1">
    <source>
        <dbReference type="ARBA" id="ARBA00001946"/>
    </source>
</evidence>